<comment type="caution">
    <text evidence="2">The sequence shown here is derived from an EMBL/GenBank/DDBJ whole genome shotgun (WGS) entry which is preliminary data.</text>
</comment>
<name>A0A5C5U122_9GAMM</name>
<accession>A0A5C5U122</accession>
<organism evidence="2 3">
    <name type="scientific">Luteimonas marina</name>
    <dbReference type="NCBI Taxonomy" id="488485"/>
    <lineage>
        <taxon>Bacteria</taxon>
        <taxon>Pseudomonadati</taxon>
        <taxon>Pseudomonadota</taxon>
        <taxon>Gammaproteobacteria</taxon>
        <taxon>Lysobacterales</taxon>
        <taxon>Lysobacteraceae</taxon>
        <taxon>Luteimonas</taxon>
    </lineage>
</organism>
<sequence length="186" mass="20718">MHSGDGKGGSMDPTLFQQALGASFFRLPESLRQLHGVRGRARWTGVADIERGRNPLARLCARIAGLPKAGRDVSVTVDFVTNARGETWHRDFGGMRMTTRLALRRGLLRERLGPLQFRHALHANGGAIWWTVAGVRLFGVLPLPASLFQGVRCRECERDGRYRFEVQASLPLAGEVIRYEGWLEPA</sequence>
<protein>
    <submittedName>
        <fullName evidence="2">DUF4166 domain-containing protein</fullName>
    </submittedName>
</protein>
<reference evidence="2 3" key="1">
    <citation type="journal article" date="2008" name="Int. J. Syst. Evol. Microbiol.">
        <title>Luteimonas marina sp. nov., isolated from seawater.</title>
        <authorList>
            <person name="Baik K.S."/>
            <person name="Park S.C."/>
            <person name="Kim M.S."/>
            <person name="Kim E.M."/>
            <person name="Park C."/>
            <person name="Chun J."/>
            <person name="Seong C.N."/>
        </authorList>
    </citation>
    <scope>NUCLEOTIDE SEQUENCE [LARGE SCALE GENOMIC DNA]</scope>
    <source>
        <strain evidence="2 3">FR1330</strain>
    </source>
</reference>
<evidence type="ECO:0000259" key="1">
    <source>
        <dbReference type="Pfam" id="PF13761"/>
    </source>
</evidence>
<dbReference type="AlphaFoldDB" id="A0A5C5U122"/>
<dbReference type="Proteomes" id="UP000319980">
    <property type="component" value="Unassembled WGS sequence"/>
</dbReference>
<dbReference type="InterPro" id="IPR025311">
    <property type="entry name" value="DUF4166"/>
</dbReference>
<keyword evidence="3" id="KW-1185">Reference proteome</keyword>
<evidence type="ECO:0000313" key="3">
    <source>
        <dbReference type="Proteomes" id="UP000319980"/>
    </source>
</evidence>
<feature type="domain" description="DUF4166" evidence="1">
    <location>
        <begin position="27"/>
        <end position="183"/>
    </location>
</feature>
<dbReference type="OrthoDB" id="528778at2"/>
<gene>
    <name evidence="2" type="ORF">FQY83_10415</name>
</gene>
<proteinExistence type="predicted"/>
<dbReference type="Pfam" id="PF13761">
    <property type="entry name" value="DUF4166"/>
    <property type="match status" value="1"/>
</dbReference>
<evidence type="ECO:0000313" key="2">
    <source>
        <dbReference type="EMBL" id="TWT20151.1"/>
    </source>
</evidence>
<dbReference type="EMBL" id="VOHK01000004">
    <property type="protein sequence ID" value="TWT20151.1"/>
    <property type="molecule type" value="Genomic_DNA"/>
</dbReference>